<evidence type="ECO:0000313" key="3">
    <source>
        <dbReference type="EMBL" id="MCV7230787.1"/>
    </source>
</evidence>
<dbReference type="EMBL" id="JACKTY010000052">
    <property type="protein sequence ID" value="MCV7230787.1"/>
    <property type="molecule type" value="Genomic_DNA"/>
</dbReference>
<dbReference type="Proteomes" id="UP001526201">
    <property type="component" value="Unassembled WGS sequence"/>
</dbReference>
<name>A0ABT3CN56_9MYCO</name>
<gene>
    <name evidence="3" type="ORF">H7J73_32760</name>
</gene>
<protein>
    <submittedName>
        <fullName evidence="3">Intersectin-EH binding protein Ibp1</fullName>
    </submittedName>
</protein>
<dbReference type="RefSeq" id="WP_264072082.1">
    <property type="nucleotide sequence ID" value="NZ_JACKTY010000052.1"/>
</dbReference>
<feature type="compositionally biased region" description="Polar residues" evidence="1">
    <location>
        <begin position="61"/>
        <end position="80"/>
    </location>
</feature>
<proteinExistence type="predicted"/>
<evidence type="ECO:0000313" key="4">
    <source>
        <dbReference type="Proteomes" id="UP001526201"/>
    </source>
</evidence>
<evidence type="ECO:0000256" key="2">
    <source>
        <dbReference type="SAM" id="SignalP"/>
    </source>
</evidence>
<feature type="chain" id="PRO_5045524769" evidence="2">
    <location>
        <begin position="27"/>
        <end position="117"/>
    </location>
</feature>
<evidence type="ECO:0000256" key="1">
    <source>
        <dbReference type="SAM" id="MobiDB-lite"/>
    </source>
</evidence>
<comment type="caution">
    <text evidence="3">The sequence shown here is derived from an EMBL/GenBank/DDBJ whole genome shotgun (WGS) entry which is preliminary data.</text>
</comment>
<keyword evidence="4" id="KW-1185">Reference proteome</keyword>
<sequence length="117" mass="11581">MAALSSPARRLLLAGGFAVTIAAAPAAALFSTPTAGPSTPVAACPSGETEDLYTDICTPEMSPNQPGGVSYSTPGDSNSVPELAGIPCTGHDTGKCIGLSQEQSPYVAPQSSLSSSP</sequence>
<reference evidence="3 4" key="1">
    <citation type="journal article" date="2022" name="BMC Genomics">
        <title>Comparative genome analysis of mycobacteria focusing on tRNA and non-coding RNA.</title>
        <authorList>
            <person name="Behra P.R.K."/>
            <person name="Pettersson B.M.F."/>
            <person name="Ramesh M."/>
            <person name="Das S."/>
            <person name="Dasgupta S."/>
            <person name="Kirsebom L.A."/>
        </authorList>
    </citation>
    <scope>NUCLEOTIDE SEQUENCE [LARGE SCALE GENOMIC DNA]</scope>
    <source>
        <strain evidence="3 4">DSM 44078</strain>
    </source>
</reference>
<organism evidence="3 4">
    <name type="scientific">Mycolicibacterium komossense</name>
    <dbReference type="NCBI Taxonomy" id="1779"/>
    <lineage>
        <taxon>Bacteria</taxon>
        <taxon>Bacillati</taxon>
        <taxon>Actinomycetota</taxon>
        <taxon>Actinomycetes</taxon>
        <taxon>Mycobacteriales</taxon>
        <taxon>Mycobacteriaceae</taxon>
        <taxon>Mycolicibacterium</taxon>
    </lineage>
</organism>
<accession>A0ABT3CN56</accession>
<feature type="signal peptide" evidence="2">
    <location>
        <begin position="1"/>
        <end position="26"/>
    </location>
</feature>
<keyword evidence="2" id="KW-0732">Signal</keyword>
<feature type="region of interest" description="Disordered" evidence="1">
    <location>
        <begin position="59"/>
        <end position="85"/>
    </location>
</feature>